<dbReference type="EMBL" id="VTRV01000136">
    <property type="protein sequence ID" value="TZF87425.1"/>
    <property type="molecule type" value="Genomic_DNA"/>
</dbReference>
<dbReference type="RefSeq" id="WP_149353417.1">
    <property type="nucleotide sequence ID" value="NZ_VTRV01000136.1"/>
</dbReference>
<dbReference type="InterPro" id="IPR025164">
    <property type="entry name" value="Toastrack_DUF4097"/>
</dbReference>
<feature type="chain" id="PRO_5022703228" evidence="2">
    <location>
        <begin position="26"/>
        <end position="308"/>
    </location>
</feature>
<dbReference type="OrthoDB" id="7056452at2"/>
<dbReference type="Pfam" id="PF13349">
    <property type="entry name" value="DUF4097"/>
    <property type="match status" value="1"/>
</dbReference>
<organism evidence="4 5">
    <name type="scientific">Cognatilysobacter lacus</name>
    <dbReference type="NCBI Taxonomy" id="1643323"/>
    <lineage>
        <taxon>Bacteria</taxon>
        <taxon>Pseudomonadati</taxon>
        <taxon>Pseudomonadota</taxon>
        <taxon>Gammaproteobacteria</taxon>
        <taxon>Lysobacterales</taxon>
        <taxon>Lysobacteraceae</taxon>
        <taxon>Cognatilysobacter</taxon>
    </lineage>
</organism>
<comment type="caution">
    <text evidence="4">The sequence shown here is derived from an EMBL/GenBank/DDBJ whole genome shotgun (WGS) entry which is preliminary data.</text>
</comment>
<feature type="signal peptide" evidence="2">
    <location>
        <begin position="1"/>
        <end position="25"/>
    </location>
</feature>
<feature type="domain" description="DUF4097" evidence="3">
    <location>
        <begin position="48"/>
        <end position="305"/>
    </location>
</feature>
<reference evidence="4 5" key="1">
    <citation type="submission" date="2019-08" db="EMBL/GenBank/DDBJ databases">
        <title>Draft genome sequence of Lysobacter sp. UKS-15.</title>
        <authorList>
            <person name="Im W.-T."/>
        </authorList>
    </citation>
    <scope>NUCLEOTIDE SEQUENCE [LARGE SCALE GENOMIC DNA]</scope>
    <source>
        <strain evidence="4 5">UKS-15</strain>
    </source>
</reference>
<dbReference type="AlphaFoldDB" id="A0A5D8YXF7"/>
<evidence type="ECO:0000256" key="2">
    <source>
        <dbReference type="SAM" id="SignalP"/>
    </source>
</evidence>
<accession>A0A5D8YXF7</accession>
<sequence>MKRQIEITRLVASLFLAVASNASLAATPINETRPLAPRGRVEIVNPKGRIEVRAWDRAEVHVEGSLGAGVEKFEIEGDGAGLRIRVRYPQNDGIARLLGHAARAEPTTLRITVPARANLDISAVSADVLAWGVSPSSLSIDNVSGRTTVAAAADDVEVNSVSGDVDLTINRGNVDVESVSGSIRLGGRLGREVSAQSVSGRIDVRVLDTPIERFEGSSVSGDVDVRTALAAHARMKLETVSGNVRLDLPRNVSAEVRGESFSGTLRAPGATIDRPEHGPGSSFRQRYGSGDANVSVETFSGDADVAVD</sequence>
<proteinExistence type="predicted"/>
<keyword evidence="2" id="KW-0732">Signal</keyword>
<evidence type="ECO:0000259" key="3">
    <source>
        <dbReference type="Pfam" id="PF13349"/>
    </source>
</evidence>
<protein>
    <submittedName>
        <fullName evidence="4">DUF4097 domain-containing protein</fullName>
    </submittedName>
</protein>
<keyword evidence="5" id="KW-1185">Reference proteome</keyword>
<feature type="region of interest" description="Disordered" evidence="1">
    <location>
        <begin position="259"/>
        <end position="289"/>
    </location>
</feature>
<name>A0A5D8YXF7_9GAMM</name>
<gene>
    <name evidence="4" type="ORF">FW784_11155</name>
</gene>
<dbReference type="Proteomes" id="UP000323164">
    <property type="component" value="Unassembled WGS sequence"/>
</dbReference>
<evidence type="ECO:0000313" key="4">
    <source>
        <dbReference type="EMBL" id="TZF87425.1"/>
    </source>
</evidence>
<evidence type="ECO:0000256" key="1">
    <source>
        <dbReference type="SAM" id="MobiDB-lite"/>
    </source>
</evidence>
<evidence type="ECO:0000313" key="5">
    <source>
        <dbReference type="Proteomes" id="UP000323164"/>
    </source>
</evidence>